<keyword evidence="1" id="KW-0812">Transmembrane</keyword>
<dbReference type="Proteomes" id="UP000298663">
    <property type="component" value="Unassembled WGS sequence"/>
</dbReference>
<protein>
    <submittedName>
        <fullName evidence="2">Uncharacterized protein</fullName>
    </submittedName>
</protein>
<gene>
    <name evidence="2" type="ORF">L596_022199</name>
</gene>
<keyword evidence="3" id="KW-1185">Reference proteome</keyword>
<keyword evidence="1" id="KW-0472">Membrane</keyword>
<evidence type="ECO:0000313" key="2">
    <source>
        <dbReference type="EMBL" id="TKR70141.1"/>
    </source>
</evidence>
<keyword evidence="1" id="KW-1133">Transmembrane helix</keyword>
<evidence type="ECO:0000313" key="3">
    <source>
        <dbReference type="Proteomes" id="UP000298663"/>
    </source>
</evidence>
<sequence>MTVQAAYPSSYRRFLCIQNLTIFVAAIAIAIGISSIYFLFSEWIPLYYRKFHLFNGVVLAILGGLVIVGVVKQNPESFLFFIAYQVRP</sequence>
<evidence type="ECO:0000256" key="1">
    <source>
        <dbReference type="SAM" id="Phobius"/>
    </source>
</evidence>
<proteinExistence type="predicted"/>
<feature type="transmembrane region" description="Helical" evidence="1">
    <location>
        <begin position="20"/>
        <end position="40"/>
    </location>
</feature>
<feature type="transmembrane region" description="Helical" evidence="1">
    <location>
        <begin position="52"/>
        <end position="71"/>
    </location>
</feature>
<reference evidence="2 3" key="1">
    <citation type="journal article" date="2015" name="Genome Biol.">
        <title>Comparative genomics of Steinernema reveals deeply conserved gene regulatory networks.</title>
        <authorList>
            <person name="Dillman A.R."/>
            <person name="Macchietto M."/>
            <person name="Porter C.F."/>
            <person name="Rogers A."/>
            <person name="Williams B."/>
            <person name="Antoshechkin I."/>
            <person name="Lee M.M."/>
            <person name="Goodwin Z."/>
            <person name="Lu X."/>
            <person name="Lewis E.E."/>
            <person name="Goodrich-Blair H."/>
            <person name="Stock S.P."/>
            <person name="Adams B.J."/>
            <person name="Sternberg P.W."/>
            <person name="Mortazavi A."/>
        </authorList>
    </citation>
    <scope>NUCLEOTIDE SEQUENCE [LARGE SCALE GENOMIC DNA]</scope>
    <source>
        <strain evidence="2 3">ALL</strain>
    </source>
</reference>
<accession>A0A4U5ML46</accession>
<comment type="caution">
    <text evidence="2">The sequence shown here is derived from an EMBL/GenBank/DDBJ whole genome shotgun (WGS) entry which is preliminary data.</text>
</comment>
<dbReference type="EMBL" id="AZBU02000007">
    <property type="protein sequence ID" value="TKR70141.1"/>
    <property type="molecule type" value="Genomic_DNA"/>
</dbReference>
<dbReference type="AlphaFoldDB" id="A0A4U5ML46"/>
<organism evidence="2 3">
    <name type="scientific">Steinernema carpocapsae</name>
    <name type="common">Entomopathogenic nematode</name>
    <dbReference type="NCBI Taxonomy" id="34508"/>
    <lineage>
        <taxon>Eukaryota</taxon>
        <taxon>Metazoa</taxon>
        <taxon>Ecdysozoa</taxon>
        <taxon>Nematoda</taxon>
        <taxon>Chromadorea</taxon>
        <taxon>Rhabditida</taxon>
        <taxon>Tylenchina</taxon>
        <taxon>Panagrolaimomorpha</taxon>
        <taxon>Strongyloidoidea</taxon>
        <taxon>Steinernematidae</taxon>
        <taxon>Steinernema</taxon>
    </lineage>
</organism>
<reference evidence="2 3" key="2">
    <citation type="journal article" date="2019" name="G3 (Bethesda)">
        <title>Hybrid Assembly of the Genome of the Entomopathogenic Nematode Steinernema carpocapsae Identifies the X-Chromosome.</title>
        <authorList>
            <person name="Serra L."/>
            <person name="Macchietto M."/>
            <person name="Macias-Munoz A."/>
            <person name="McGill C.J."/>
            <person name="Rodriguez I.M."/>
            <person name="Rodriguez B."/>
            <person name="Murad R."/>
            <person name="Mortazavi A."/>
        </authorList>
    </citation>
    <scope>NUCLEOTIDE SEQUENCE [LARGE SCALE GENOMIC DNA]</scope>
    <source>
        <strain evidence="2 3">ALL</strain>
    </source>
</reference>
<name>A0A4U5ML46_STECR</name>